<evidence type="ECO:0000313" key="1">
    <source>
        <dbReference type="EMBL" id="KAF5761240.1"/>
    </source>
</evidence>
<dbReference type="EMBL" id="CM007905">
    <property type="protein sequence ID" value="OTF92371.1"/>
    <property type="molecule type" value="Genomic_DNA"/>
</dbReference>
<dbReference type="AlphaFoldDB" id="A0A251S5C9"/>
<gene>
    <name evidence="2" type="ORF">HannXRQ_Chr16g0521131</name>
    <name evidence="1" type="ORF">HanXRQr2_Chr16g0762771</name>
</gene>
<keyword evidence="3" id="KW-1185">Reference proteome</keyword>
<proteinExistence type="predicted"/>
<reference evidence="1" key="3">
    <citation type="submission" date="2020-06" db="EMBL/GenBank/DDBJ databases">
        <title>Helianthus annuus Genome sequencing and assembly Release 2.</title>
        <authorList>
            <person name="Gouzy J."/>
            <person name="Langlade N."/>
            <person name="Munos S."/>
        </authorList>
    </citation>
    <scope>NUCLEOTIDE SEQUENCE</scope>
    <source>
        <tissue evidence="1">Leaves</tissue>
    </source>
</reference>
<sequence length="59" mass="7002">MLWSIYGTVRFEAKRVKHDQLDPKEQSSWTDFGQIVKQLQESLTKTSFNEEQGATLWKR</sequence>
<dbReference type="EMBL" id="MNCJ02000331">
    <property type="protein sequence ID" value="KAF5761240.1"/>
    <property type="molecule type" value="Genomic_DNA"/>
</dbReference>
<dbReference type="InParanoid" id="A0A251S5C9"/>
<protein>
    <submittedName>
        <fullName evidence="2">Uncharacterized protein</fullName>
    </submittedName>
</protein>
<organism evidence="2 3">
    <name type="scientific">Helianthus annuus</name>
    <name type="common">Common sunflower</name>
    <dbReference type="NCBI Taxonomy" id="4232"/>
    <lineage>
        <taxon>Eukaryota</taxon>
        <taxon>Viridiplantae</taxon>
        <taxon>Streptophyta</taxon>
        <taxon>Embryophyta</taxon>
        <taxon>Tracheophyta</taxon>
        <taxon>Spermatophyta</taxon>
        <taxon>Magnoliopsida</taxon>
        <taxon>eudicotyledons</taxon>
        <taxon>Gunneridae</taxon>
        <taxon>Pentapetalae</taxon>
        <taxon>asterids</taxon>
        <taxon>campanulids</taxon>
        <taxon>Asterales</taxon>
        <taxon>Asteraceae</taxon>
        <taxon>Asteroideae</taxon>
        <taxon>Heliantheae alliance</taxon>
        <taxon>Heliantheae</taxon>
        <taxon>Helianthus</taxon>
    </lineage>
</organism>
<reference evidence="1 3" key="1">
    <citation type="journal article" date="2017" name="Nature">
        <title>The sunflower genome provides insights into oil metabolism, flowering and Asterid evolution.</title>
        <authorList>
            <person name="Badouin H."/>
            <person name="Gouzy J."/>
            <person name="Grassa C.J."/>
            <person name="Murat F."/>
            <person name="Staton S.E."/>
            <person name="Cottret L."/>
            <person name="Lelandais-Briere C."/>
            <person name="Owens G.L."/>
            <person name="Carrere S."/>
            <person name="Mayjonade B."/>
            <person name="Legrand L."/>
            <person name="Gill N."/>
            <person name="Kane N.C."/>
            <person name="Bowers J.E."/>
            <person name="Hubner S."/>
            <person name="Bellec A."/>
            <person name="Berard A."/>
            <person name="Berges H."/>
            <person name="Blanchet N."/>
            <person name="Boniface M.C."/>
            <person name="Brunel D."/>
            <person name="Catrice O."/>
            <person name="Chaidir N."/>
            <person name="Claudel C."/>
            <person name="Donnadieu C."/>
            <person name="Faraut T."/>
            <person name="Fievet G."/>
            <person name="Helmstetter N."/>
            <person name="King M."/>
            <person name="Knapp S.J."/>
            <person name="Lai Z."/>
            <person name="Le Paslier M.C."/>
            <person name="Lippi Y."/>
            <person name="Lorenzon L."/>
            <person name="Mandel J.R."/>
            <person name="Marage G."/>
            <person name="Marchand G."/>
            <person name="Marquand E."/>
            <person name="Bret-Mestries E."/>
            <person name="Morien E."/>
            <person name="Nambeesan S."/>
            <person name="Nguyen T."/>
            <person name="Pegot-Espagnet P."/>
            <person name="Pouilly N."/>
            <person name="Raftis F."/>
            <person name="Sallet E."/>
            <person name="Schiex T."/>
            <person name="Thomas J."/>
            <person name="Vandecasteele C."/>
            <person name="Vares D."/>
            <person name="Vear F."/>
            <person name="Vautrin S."/>
            <person name="Crespi M."/>
            <person name="Mangin B."/>
            <person name="Burke J.M."/>
            <person name="Salse J."/>
            <person name="Munos S."/>
            <person name="Vincourt P."/>
            <person name="Rieseberg L.H."/>
            <person name="Langlade N.B."/>
        </authorList>
    </citation>
    <scope>NUCLEOTIDE SEQUENCE [LARGE SCALE GENOMIC DNA]</scope>
    <source>
        <strain evidence="3">cv. SF193</strain>
        <tissue evidence="1">Leaves</tissue>
    </source>
</reference>
<reference evidence="2" key="2">
    <citation type="submission" date="2017-02" db="EMBL/GenBank/DDBJ databases">
        <title>Sunflower complete genome.</title>
        <authorList>
            <person name="Langlade N."/>
            <person name="Munos S."/>
        </authorList>
    </citation>
    <scope>NUCLEOTIDE SEQUENCE [LARGE SCALE GENOMIC DNA]</scope>
    <source>
        <tissue evidence="2">Leaves</tissue>
    </source>
</reference>
<evidence type="ECO:0000313" key="3">
    <source>
        <dbReference type="Proteomes" id="UP000215914"/>
    </source>
</evidence>
<dbReference type="Proteomes" id="UP000215914">
    <property type="component" value="Chromosome 16"/>
</dbReference>
<evidence type="ECO:0000313" key="2">
    <source>
        <dbReference type="EMBL" id="OTF92371.1"/>
    </source>
</evidence>
<dbReference type="Gramene" id="mRNA:HanXRQr2_Chr16g0762771">
    <property type="protein sequence ID" value="mRNA:HanXRQr2_Chr16g0762771"/>
    <property type="gene ID" value="HanXRQr2_Chr16g0762771"/>
</dbReference>
<name>A0A251S5C9_HELAN</name>
<accession>A0A251S5C9</accession>